<evidence type="ECO:0000256" key="1">
    <source>
        <dbReference type="ARBA" id="ARBA00022450"/>
    </source>
</evidence>
<comment type="caution">
    <text evidence="6">The sequence shown here is derived from an EMBL/GenBank/DDBJ whole genome shotgun (WGS) entry which is preliminary data.</text>
</comment>
<organism evidence="6 7">
    <name type="scientific">Xylaria bambusicola</name>
    <dbReference type="NCBI Taxonomy" id="326684"/>
    <lineage>
        <taxon>Eukaryota</taxon>
        <taxon>Fungi</taxon>
        <taxon>Dikarya</taxon>
        <taxon>Ascomycota</taxon>
        <taxon>Pezizomycotina</taxon>
        <taxon>Sordariomycetes</taxon>
        <taxon>Xylariomycetidae</taxon>
        <taxon>Xylariales</taxon>
        <taxon>Xylariaceae</taxon>
        <taxon>Xylaria</taxon>
    </lineage>
</organism>
<dbReference type="PROSITE" id="PS00455">
    <property type="entry name" value="AMP_BINDING"/>
    <property type="match status" value="2"/>
</dbReference>
<dbReference type="SUPFAM" id="SSF56801">
    <property type="entry name" value="Acetyl-CoA synthetase-like"/>
    <property type="match status" value="2"/>
</dbReference>
<dbReference type="SUPFAM" id="SSF52777">
    <property type="entry name" value="CoA-dependent acyltransferases"/>
    <property type="match status" value="4"/>
</dbReference>
<dbReference type="InterPro" id="IPR045851">
    <property type="entry name" value="AMP-bd_C_sf"/>
</dbReference>
<feature type="transmembrane region" description="Helical" evidence="4">
    <location>
        <begin position="12"/>
        <end position="31"/>
    </location>
</feature>
<dbReference type="Gene3D" id="1.10.1200.10">
    <property type="entry name" value="ACP-like"/>
    <property type="match status" value="2"/>
</dbReference>
<dbReference type="InterPro" id="IPR000873">
    <property type="entry name" value="AMP-dep_synth/lig_dom"/>
</dbReference>
<dbReference type="GO" id="GO:0031177">
    <property type="term" value="F:phosphopantetheine binding"/>
    <property type="evidence" value="ECO:0007669"/>
    <property type="project" value="InterPro"/>
</dbReference>
<keyword evidence="3" id="KW-0436">Ligase</keyword>
<dbReference type="Proteomes" id="UP001305414">
    <property type="component" value="Unassembled WGS sequence"/>
</dbReference>
<dbReference type="PANTHER" id="PTHR45527:SF1">
    <property type="entry name" value="FATTY ACID SYNTHASE"/>
    <property type="match status" value="1"/>
</dbReference>
<evidence type="ECO:0000256" key="2">
    <source>
        <dbReference type="ARBA" id="ARBA00022553"/>
    </source>
</evidence>
<name>A0AAN7USE4_9PEZI</name>
<evidence type="ECO:0000313" key="6">
    <source>
        <dbReference type="EMBL" id="KAK5632889.1"/>
    </source>
</evidence>
<dbReference type="Pfam" id="PF00668">
    <property type="entry name" value="Condensation"/>
    <property type="match status" value="2"/>
</dbReference>
<proteinExistence type="predicted"/>
<dbReference type="InterPro" id="IPR020845">
    <property type="entry name" value="AMP-binding_CS"/>
</dbReference>
<dbReference type="InterPro" id="IPR042099">
    <property type="entry name" value="ANL_N_sf"/>
</dbReference>
<dbReference type="InterPro" id="IPR020806">
    <property type="entry name" value="PKS_PP-bd"/>
</dbReference>
<evidence type="ECO:0000256" key="4">
    <source>
        <dbReference type="SAM" id="Phobius"/>
    </source>
</evidence>
<dbReference type="InterPro" id="IPR036736">
    <property type="entry name" value="ACP-like_sf"/>
</dbReference>
<dbReference type="CDD" id="cd05918">
    <property type="entry name" value="A_NRPS_SidN3_like"/>
    <property type="match status" value="2"/>
</dbReference>
<keyword evidence="4" id="KW-0812">Transmembrane</keyword>
<gene>
    <name evidence="6" type="ORF">RRF57_008606</name>
</gene>
<dbReference type="FunFam" id="3.40.50.980:FF:000001">
    <property type="entry name" value="Non-ribosomal peptide synthetase"/>
    <property type="match status" value="1"/>
</dbReference>
<keyword evidence="4" id="KW-0472">Membrane</keyword>
<keyword evidence="2" id="KW-0597">Phosphoprotein</keyword>
<dbReference type="InterPro" id="IPR009081">
    <property type="entry name" value="PP-bd_ACP"/>
</dbReference>
<reference evidence="6 7" key="1">
    <citation type="submission" date="2023-10" db="EMBL/GenBank/DDBJ databases">
        <title>Draft genome sequence of Xylaria bambusicola isolate GMP-LS, the root and basal stem rot pathogen of sugarcane in Indonesia.</title>
        <authorList>
            <person name="Selvaraj P."/>
            <person name="Muralishankar V."/>
            <person name="Muruganantham S."/>
            <person name="Sp S."/>
            <person name="Haryani S."/>
            <person name="Lau K.J.X."/>
            <person name="Naqvi N.I."/>
        </authorList>
    </citation>
    <scope>NUCLEOTIDE SEQUENCE [LARGE SCALE GENOMIC DNA]</scope>
    <source>
        <strain evidence="6">GMP-LS</strain>
    </source>
</reference>
<accession>A0AAN7USE4</accession>
<evidence type="ECO:0000313" key="7">
    <source>
        <dbReference type="Proteomes" id="UP001305414"/>
    </source>
</evidence>
<dbReference type="Pfam" id="PF00501">
    <property type="entry name" value="AMP-binding"/>
    <property type="match status" value="2"/>
</dbReference>
<dbReference type="GO" id="GO:0005737">
    <property type="term" value="C:cytoplasm"/>
    <property type="evidence" value="ECO:0007669"/>
    <property type="project" value="TreeGrafter"/>
</dbReference>
<dbReference type="Gene3D" id="3.30.300.30">
    <property type="match status" value="2"/>
</dbReference>
<dbReference type="InterPro" id="IPR001242">
    <property type="entry name" value="Condensation_dom"/>
</dbReference>
<dbReference type="SUPFAM" id="SSF47336">
    <property type="entry name" value="ACP-like"/>
    <property type="match status" value="2"/>
</dbReference>
<dbReference type="Gene3D" id="3.40.50.12780">
    <property type="entry name" value="N-terminal domain of ligase-like"/>
    <property type="match status" value="2"/>
</dbReference>
<protein>
    <recommendedName>
        <fullName evidence="5">Carrier domain-containing protein</fullName>
    </recommendedName>
</protein>
<evidence type="ECO:0000259" key="5">
    <source>
        <dbReference type="PROSITE" id="PS50075"/>
    </source>
</evidence>
<evidence type="ECO:0000256" key="3">
    <source>
        <dbReference type="ARBA" id="ARBA00022598"/>
    </source>
</evidence>
<dbReference type="GO" id="GO:0044550">
    <property type="term" value="P:secondary metabolite biosynthetic process"/>
    <property type="evidence" value="ECO:0007669"/>
    <property type="project" value="TreeGrafter"/>
</dbReference>
<sequence length="2111" mass="233127">MSIYLEAPVALVSGLDSIFIIITIIPTLFTISPTRSTRITNATMGVVSKFENRASHNESRGFPKSSLVHSLFEAQVTRSPDAVAVEFEQTSHVTYREINELSNNLARQLVCGRGSIIPILMERSINMVVSLLAILKTGAAYTLVSPESPPSRVRFIAEDTKAPFVLVDRAMQGQSGVATEIAIEDLIAQAKAADTDFADNLYIHQSPSDIAYVIYTSGSTGRPKGVLLSHKAAVTGLKALPRPDKSRQMRILLSHSPAFSAAQRTILGTLSRGGVLCLASKENITSWLFETIKKANVSSLEITPSMLQLLDPAQLPSAITRITLGGEPAGPALVSKWAEKVELYSGYGISECTQLNMRSRITVDEQQHLLGKPTDSTNCHILHPGTMNPVSINEPGELCLCGDQLASGYLNLPKETQKAFVPNIFGNGRLFRTGDLVSLREDGSMVLIGRVDHQFKVDGQRVDPNESNYFIESQPHVERSCVVAATVRGRKSLVGAIVSDNKLGWADLVKNIRTAIRDELQDYAIPRYWIQMEKLPVNPNGKTDIRRLAEEIESLGDDMFLAANSKSAKNESVKLDADIREILAQVLRIPSDLLNPAATFQEMGGSSLDAIVLATKARSIGVNLAVSDILKEESLHQIFADRRGGVQALTKTPKPFSLLPEGVKIPGMPELEDAYPVTPMQEGILADSLLGNANYIYQRVYEIDSEIGVAQLKKALEVVVRKNQILRTSFKPWKRSFLQMVHKSVQVPWTSLAEGDLDTTLEQLQNRHMELSGPLIRATTLGDRYFILEMHHSLFDYWSSQFVFVDMVSLLKTQASIDRVPFSTYVSFQQARAKHIDTQNFWKKYLSSARDTIVEFPEGKPGSQRLQITADLGESLSEYCHVNRVTLGTAVHQAWSYTLVSHFSSKDVMFLTAASGRDAEAEGILSLGGPTLCTVPFRAYLEQKLDIRASSHGRELQSDLWNLAKHAHVGFRDAMSIAQLKTAALNTMVNVITKMEQVEKGSPLEPLITHVDNFTQYTTIELDESNPTEIKLLIPVSADEYAARDLIDTFVSIVERMAADSQVFVRDLVAQETDAKKFGLAHATFERWASQEPGRLAIKTKQTELSYGELNSRAECFAHLLRKSGIRHGDFVPVFMEKSEQTLVVILGILKAGAAFVPLSSHNPRERNMFIITDVEASCIVTDKETRNECQTFGLPMIFPEDAPQNPDPKLRGVPGLSPDSIAYVIFTSGSTGTPKGVLVPHSAVDAATRGMIEATAVTKDWRALWVLNYIFDASYYDVFTLVSSGAALCVAPQDDILGDLAGYINEMGVEQVMLTPTITKLIRGGPSEVPRLKVLNVCGEKIDTNILEWAKYVDVYNGYGPTEATILMTVSKVQPDGNLNSIGYPLKHVSAVILPAEGESLEEVERGQVGELCVIGPQLAKGYLNRPEQTSKAFIRDANGAPLYRTGDLAHWADDGSLLTSPIAYNNQSCLGRKDYQIKLNGFRIELGEIENAILHTNKVNAVVVSVAELHKKRQLVAFCIFEGDQKPSENKPMPAEDRLENVKELMDGLQTSGKANRKELVKIVEEMGAEEVGTYLPTAIHATEFVPVSTENEKVMQAAWAAVLDLPEESIGAASVFLGLGGDSIAAINIVAHCRAEKYAISVGQLLAHPTLAEQAACLKPIKETTSRMDVKHKIPQSLKQAVRSTPGLNVEDIEEVYPCGPGQTEFLTQGVKPEQFWNLVACRALPYDFDLDQWKDLDSSQPDSSSILLPSRSQHATSWYQITLKEPVLNWEEKSYSTEEEKIKFITELRFGRFEFGKPAVQYLVLASQVDQSRTLCIKVDHGSYDGTLLRIFDDQFKAFVNRSAAPSIYPFKHYIDWLHHEDREEHLSYWTSLLNTYQPPAARDLPLDPVSDRLKFSILDFDVDSVAEKLGVTASTMFQAAYAIVAGQLLNTNDVLVDNLITGRNAGVDDPQLLNGTCANFLPFRTGLGDASTSLSTFLKDTQGQFWESTENGAVGLSDIYRGLGRDRQVHSAKLLYCFQPFEPARPGMTVNHMRWLVMAQSQVFMIVNYALMVEVQKTLNGYRLKLQWDSNAFTDGEIDGLPKMFEAVFRKMEGGGDIKLGSLIAA</sequence>
<dbReference type="Gene3D" id="3.30.559.30">
    <property type="entry name" value="Nonribosomal peptide synthetase, condensation domain"/>
    <property type="match status" value="2"/>
</dbReference>
<dbReference type="PROSITE" id="PS50075">
    <property type="entry name" value="CARRIER"/>
    <property type="match status" value="2"/>
</dbReference>
<dbReference type="EMBL" id="JAWHQM010000027">
    <property type="protein sequence ID" value="KAK5632889.1"/>
    <property type="molecule type" value="Genomic_DNA"/>
</dbReference>
<dbReference type="NCBIfam" id="TIGR01733">
    <property type="entry name" value="AA-adenyl-dom"/>
    <property type="match status" value="2"/>
</dbReference>
<keyword evidence="7" id="KW-1185">Reference proteome</keyword>
<dbReference type="PANTHER" id="PTHR45527">
    <property type="entry name" value="NONRIBOSOMAL PEPTIDE SYNTHETASE"/>
    <property type="match status" value="1"/>
</dbReference>
<feature type="domain" description="Carrier" evidence="5">
    <location>
        <begin position="1589"/>
        <end position="1665"/>
    </location>
</feature>
<dbReference type="InterPro" id="IPR010071">
    <property type="entry name" value="AA_adenyl_dom"/>
</dbReference>
<dbReference type="InterPro" id="IPR023213">
    <property type="entry name" value="CAT-like_dom_sf"/>
</dbReference>
<dbReference type="Pfam" id="PF00550">
    <property type="entry name" value="PP-binding"/>
    <property type="match status" value="2"/>
</dbReference>
<dbReference type="Gene3D" id="3.30.559.10">
    <property type="entry name" value="Chloramphenicol acetyltransferase-like domain"/>
    <property type="match status" value="2"/>
</dbReference>
<keyword evidence="1" id="KW-0596">Phosphopantetheine</keyword>
<dbReference type="SMART" id="SM00823">
    <property type="entry name" value="PKS_PP"/>
    <property type="match status" value="2"/>
</dbReference>
<dbReference type="GO" id="GO:0016874">
    <property type="term" value="F:ligase activity"/>
    <property type="evidence" value="ECO:0007669"/>
    <property type="project" value="UniProtKB-KW"/>
</dbReference>
<feature type="domain" description="Carrier" evidence="5">
    <location>
        <begin position="570"/>
        <end position="646"/>
    </location>
</feature>
<keyword evidence="4" id="KW-1133">Transmembrane helix</keyword>
<dbReference type="GO" id="GO:0043041">
    <property type="term" value="P:amino acid activation for nonribosomal peptide biosynthetic process"/>
    <property type="evidence" value="ECO:0007669"/>
    <property type="project" value="TreeGrafter"/>
</dbReference>